<organism evidence="1">
    <name type="scientific">Rhizophora mucronata</name>
    <name type="common">Asiatic mangrove</name>
    <dbReference type="NCBI Taxonomy" id="61149"/>
    <lineage>
        <taxon>Eukaryota</taxon>
        <taxon>Viridiplantae</taxon>
        <taxon>Streptophyta</taxon>
        <taxon>Embryophyta</taxon>
        <taxon>Tracheophyta</taxon>
        <taxon>Spermatophyta</taxon>
        <taxon>Magnoliopsida</taxon>
        <taxon>eudicotyledons</taxon>
        <taxon>Gunneridae</taxon>
        <taxon>Pentapetalae</taxon>
        <taxon>rosids</taxon>
        <taxon>fabids</taxon>
        <taxon>Malpighiales</taxon>
        <taxon>Rhizophoraceae</taxon>
        <taxon>Rhizophora</taxon>
    </lineage>
</organism>
<reference evidence="1" key="1">
    <citation type="submission" date="2018-02" db="EMBL/GenBank/DDBJ databases">
        <title>Rhizophora mucronata_Transcriptome.</title>
        <authorList>
            <person name="Meera S.P."/>
            <person name="Sreeshan A."/>
            <person name="Augustine A."/>
        </authorList>
    </citation>
    <scope>NUCLEOTIDE SEQUENCE</scope>
    <source>
        <tissue evidence="1">Leaf</tissue>
    </source>
</reference>
<dbReference type="EMBL" id="GGEC01036255">
    <property type="protein sequence ID" value="MBX16739.1"/>
    <property type="molecule type" value="Transcribed_RNA"/>
</dbReference>
<name>A0A2P2LFK3_RHIMU</name>
<proteinExistence type="predicted"/>
<protein>
    <submittedName>
        <fullName evidence="1">SAC3 family protein 1</fullName>
    </submittedName>
</protein>
<accession>A0A2P2LFK3</accession>
<evidence type="ECO:0000313" key="1">
    <source>
        <dbReference type="EMBL" id="MBX16739.1"/>
    </source>
</evidence>
<dbReference type="AlphaFoldDB" id="A0A2P2LFK3"/>
<sequence length="73" mass="8248">MISSMYKLIAKLPLSVCHHLIDGNAIKYFLASAFKLSLPQEKINFLTAIESQLLVCRHCSCLQCKDLLTMNFS</sequence>